<evidence type="ECO:0000313" key="4">
    <source>
        <dbReference type="Proteomes" id="UP000683246"/>
    </source>
</evidence>
<gene>
    <name evidence="3" type="ORF">HZI73_05550</name>
</gene>
<dbReference type="InterPro" id="IPR036526">
    <property type="entry name" value="C-N_Hydrolase_sf"/>
</dbReference>
<evidence type="ECO:0000313" key="3">
    <source>
        <dbReference type="EMBL" id="QUI21790.1"/>
    </source>
</evidence>
<organism evidence="3 4">
    <name type="scientific">Vallitalea pronyensis</name>
    <dbReference type="NCBI Taxonomy" id="1348613"/>
    <lineage>
        <taxon>Bacteria</taxon>
        <taxon>Bacillati</taxon>
        <taxon>Bacillota</taxon>
        <taxon>Clostridia</taxon>
        <taxon>Lachnospirales</taxon>
        <taxon>Vallitaleaceae</taxon>
        <taxon>Vallitalea</taxon>
    </lineage>
</organism>
<comment type="similarity">
    <text evidence="1">Belongs to the carbon-nitrogen hydrolase superfamily. NIT1/NIT2 family.</text>
</comment>
<evidence type="ECO:0000256" key="1">
    <source>
        <dbReference type="ARBA" id="ARBA00010613"/>
    </source>
</evidence>
<dbReference type="PANTHER" id="PTHR23088">
    <property type="entry name" value="NITRILASE-RELATED"/>
    <property type="match status" value="1"/>
</dbReference>
<evidence type="ECO:0000259" key="2">
    <source>
        <dbReference type="PROSITE" id="PS50263"/>
    </source>
</evidence>
<reference evidence="3" key="1">
    <citation type="submission" date="2020-07" db="EMBL/GenBank/DDBJ databases">
        <title>Vallitalea pronyensis genome.</title>
        <authorList>
            <person name="Postec A."/>
        </authorList>
    </citation>
    <scope>NUCLEOTIDE SEQUENCE</scope>
    <source>
        <strain evidence="3">FatNI3</strain>
    </source>
</reference>
<dbReference type="AlphaFoldDB" id="A0A8J8SFL1"/>
<dbReference type="Pfam" id="PF00795">
    <property type="entry name" value="CN_hydrolase"/>
    <property type="match status" value="1"/>
</dbReference>
<dbReference type="PANTHER" id="PTHR23088:SF27">
    <property type="entry name" value="DEAMINATED GLUTATHIONE AMIDASE"/>
    <property type="match status" value="1"/>
</dbReference>
<dbReference type="InterPro" id="IPR003010">
    <property type="entry name" value="C-N_Hydrolase"/>
</dbReference>
<sequence>MKIAMVQVYASTQDMTANYNKIVGHVREASEQGVTCICFPELTLTGYDLNKSDEAIDKQYDYLEALRTLAEQLNMTILVGGIERDGTKRYIAQFVLHHTIEGYRKIHIGNKEKAYVTPGEKIHVFQSKGLTFGIMVCYDTHFPELASIMTRMGAQVIFAPSASPNDPRKRIEMWKKYMVARAYDNRITVLATNLIFGEKGGGMIGYDGRGELRLSLASLEDYRMIIDLKSYDFHKKGMRDRLFHHDRQPLIYQKAEETLVKSWNDS</sequence>
<dbReference type="PROSITE" id="PS50263">
    <property type="entry name" value="CN_HYDROLASE"/>
    <property type="match status" value="1"/>
</dbReference>
<dbReference type="SUPFAM" id="SSF56317">
    <property type="entry name" value="Carbon-nitrogen hydrolase"/>
    <property type="match status" value="1"/>
</dbReference>
<name>A0A8J8SFL1_9FIRM</name>
<dbReference type="KEGG" id="vpy:HZI73_05550"/>
<dbReference type="EMBL" id="CP058649">
    <property type="protein sequence ID" value="QUI21790.1"/>
    <property type="molecule type" value="Genomic_DNA"/>
</dbReference>
<dbReference type="RefSeq" id="WP_212697261.1">
    <property type="nucleotide sequence ID" value="NZ_CP058649.1"/>
</dbReference>
<keyword evidence="4" id="KW-1185">Reference proteome</keyword>
<feature type="domain" description="CN hydrolase" evidence="2">
    <location>
        <begin position="1"/>
        <end position="233"/>
    </location>
</feature>
<accession>A0A8J8SFL1</accession>
<proteinExistence type="inferred from homology"/>
<protein>
    <recommendedName>
        <fullName evidence="2">CN hydrolase domain-containing protein</fullName>
    </recommendedName>
</protein>
<dbReference type="Gene3D" id="3.60.110.10">
    <property type="entry name" value="Carbon-nitrogen hydrolase"/>
    <property type="match status" value="1"/>
</dbReference>
<dbReference type="Proteomes" id="UP000683246">
    <property type="component" value="Chromosome"/>
</dbReference>